<dbReference type="RefSeq" id="XP_049126868.1">
    <property type="nucleotide sequence ID" value="XM_049270911.1"/>
</dbReference>
<dbReference type="GeneID" id="73325501"/>
<dbReference type="AlphaFoldDB" id="A0AA37L9X0"/>
<feature type="compositionally biased region" description="Polar residues" evidence="1">
    <location>
        <begin position="50"/>
        <end position="61"/>
    </location>
</feature>
<feature type="compositionally biased region" description="Low complexity" evidence="1">
    <location>
        <begin position="31"/>
        <end position="49"/>
    </location>
</feature>
<feature type="compositionally biased region" description="Low complexity" evidence="1">
    <location>
        <begin position="86"/>
        <end position="98"/>
    </location>
</feature>
<feature type="region of interest" description="Disordered" evidence="1">
    <location>
        <begin position="1"/>
        <end position="115"/>
    </location>
</feature>
<evidence type="ECO:0000313" key="2">
    <source>
        <dbReference type="EMBL" id="GKT44518.1"/>
    </source>
</evidence>
<organism evidence="2 3">
    <name type="scientific">Colletotrichum spaethianum</name>
    <dbReference type="NCBI Taxonomy" id="700344"/>
    <lineage>
        <taxon>Eukaryota</taxon>
        <taxon>Fungi</taxon>
        <taxon>Dikarya</taxon>
        <taxon>Ascomycota</taxon>
        <taxon>Pezizomycotina</taxon>
        <taxon>Sordariomycetes</taxon>
        <taxon>Hypocreomycetidae</taxon>
        <taxon>Glomerellales</taxon>
        <taxon>Glomerellaceae</taxon>
        <taxon>Colletotrichum</taxon>
        <taxon>Colletotrichum spaethianum species complex</taxon>
    </lineage>
</organism>
<gene>
    <name evidence="2" type="ORF">ColSpa_04699</name>
</gene>
<evidence type="ECO:0000313" key="3">
    <source>
        <dbReference type="Proteomes" id="UP001055115"/>
    </source>
</evidence>
<feature type="compositionally biased region" description="Polar residues" evidence="1">
    <location>
        <begin position="71"/>
        <end position="83"/>
    </location>
</feature>
<accession>A0AA37L9X0</accession>
<sequence>MAPVVTAVQPPSVASKIKRPVPPGIQTNGASSIRSSPSPSMSTKKPPNSATTNGANPQSARPANRTRREPSTQASRISRNSVGLRSASLAADMASAQAVEPPPYSQSLLEPPRVL</sequence>
<reference evidence="2 3" key="1">
    <citation type="submission" date="2022-03" db="EMBL/GenBank/DDBJ databases">
        <title>Genome data of Colletotrichum spp.</title>
        <authorList>
            <person name="Utami Y.D."/>
            <person name="Hiruma K."/>
        </authorList>
    </citation>
    <scope>NUCLEOTIDE SEQUENCE [LARGE SCALE GENOMIC DNA]</scope>
    <source>
        <strain evidence="2 3">MAFF 239500</strain>
    </source>
</reference>
<dbReference type="EMBL" id="BQXU01000010">
    <property type="protein sequence ID" value="GKT44518.1"/>
    <property type="molecule type" value="Genomic_DNA"/>
</dbReference>
<dbReference type="Proteomes" id="UP001055115">
    <property type="component" value="Unassembled WGS sequence"/>
</dbReference>
<proteinExistence type="predicted"/>
<keyword evidence="3" id="KW-1185">Reference proteome</keyword>
<name>A0AA37L9X0_9PEZI</name>
<protein>
    <submittedName>
        <fullName evidence="2">Uncharacterized protein</fullName>
    </submittedName>
</protein>
<comment type="caution">
    <text evidence="2">The sequence shown here is derived from an EMBL/GenBank/DDBJ whole genome shotgun (WGS) entry which is preliminary data.</text>
</comment>
<evidence type="ECO:0000256" key="1">
    <source>
        <dbReference type="SAM" id="MobiDB-lite"/>
    </source>
</evidence>